<name>A0A0N1JNG5_PSESX</name>
<feature type="region of interest" description="Disordered" evidence="1">
    <location>
        <begin position="1"/>
        <end position="33"/>
    </location>
</feature>
<dbReference type="AlphaFoldDB" id="A0A0N1JNG5"/>
<dbReference type="EMBL" id="LGLN01000065">
    <property type="protein sequence ID" value="KPC28176.1"/>
    <property type="molecule type" value="Genomic_DNA"/>
</dbReference>
<evidence type="ECO:0000313" key="2">
    <source>
        <dbReference type="EMBL" id="KPC28176.1"/>
    </source>
</evidence>
<evidence type="ECO:0000256" key="1">
    <source>
        <dbReference type="SAM" id="MobiDB-lite"/>
    </source>
</evidence>
<comment type="caution">
    <text evidence="2">The sequence shown here is derived from an EMBL/GenBank/DDBJ whole genome shotgun (WGS) entry which is preliminary data.</text>
</comment>
<protein>
    <submittedName>
        <fullName evidence="2">Uncharacterized protein</fullName>
    </submittedName>
</protein>
<proteinExistence type="predicted"/>
<accession>A0A0N1JNG5</accession>
<dbReference type="Proteomes" id="UP000037891">
    <property type="component" value="Unassembled WGS sequence"/>
</dbReference>
<dbReference type="PATRIC" id="fig|81035.3.peg.3569"/>
<feature type="compositionally biased region" description="Basic and acidic residues" evidence="1">
    <location>
        <begin position="1"/>
        <end position="16"/>
    </location>
</feature>
<organism evidence="2 3">
    <name type="scientific">Pseudomonas syringae pv. cilantro</name>
    <dbReference type="NCBI Taxonomy" id="81035"/>
    <lineage>
        <taxon>Bacteria</taxon>
        <taxon>Pseudomonadati</taxon>
        <taxon>Pseudomonadota</taxon>
        <taxon>Gammaproteobacteria</taxon>
        <taxon>Pseudomonadales</taxon>
        <taxon>Pseudomonadaceae</taxon>
        <taxon>Pseudomonas</taxon>
        <taxon>Pseudomonas syringae</taxon>
    </lineage>
</organism>
<gene>
    <name evidence="2" type="ORF">ABJ99_3333</name>
</gene>
<sequence>MTGHDREKFRQADERCQTPVAEGSGRECRSQALPYIPLRSKNMV</sequence>
<reference evidence="2 3" key="1">
    <citation type="submission" date="2015-07" db="EMBL/GenBank/DDBJ databases">
        <authorList>
            <person name="Noorani M."/>
        </authorList>
    </citation>
    <scope>NUCLEOTIDE SEQUENCE [LARGE SCALE GENOMIC DNA]</scope>
    <source>
        <strain evidence="2 3">0788_9</strain>
    </source>
</reference>
<reference evidence="2 3" key="2">
    <citation type="submission" date="2015-10" db="EMBL/GenBank/DDBJ databases">
        <title>Comparative genomics and high-throughput reverse genetic screens identify a new phytobacterial MAMP and an Arabidopsis receptor required for immune elicitation.</title>
        <authorList>
            <person name="Mott G.A."/>
            <person name="Thakur S."/>
            <person name="Wang P.W."/>
            <person name="Desveaux D."/>
            <person name="Guttman D.S."/>
        </authorList>
    </citation>
    <scope>NUCLEOTIDE SEQUENCE [LARGE SCALE GENOMIC DNA]</scope>
    <source>
        <strain evidence="2 3">0788_9</strain>
    </source>
</reference>
<evidence type="ECO:0000313" key="3">
    <source>
        <dbReference type="Proteomes" id="UP000037891"/>
    </source>
</evidence>